<dbReference type="EMBL" id="UYRU01042358">
    <property type="protein sequence ID" value="VDK74805.1"/>
    <property type="molecule type" value="Genomic_DNA"/>
</dbReference>
<dbReference type="PANTHER" id="PTHR21301:SF10">
    <property type="entry name" value="REVERSE TRANSCRIPTASE DOMAIN-CONTAINING PROTEIN"/>
    <property type="match status" value="1"/>
</dbReference>
<sequence length="88" mass="9962">MGSPLSGFLAGAVLQKLKSLVFTKYRPVFWVRYVDDTFAILKSEMVSEVLTILNSVFAGIHFTMEAEVYNQLAFLDVFVHRETDGNLK</sequence>
<reference evidence="1 2" key="1">
    <citation type="submission" date="2018-11" db="EMBL/GenBank/DDBJ databases">
        <authorList>
            <consortium name="Pathogen Informatics"/>
        </authorList>
    </citation>
    <scope>NUCLEOTIDE SEQUENCE [LARGE SCALE GENOMIC DNA]</scope>
</reference>
<dbReference type="PANTHER" id="PTHR21301">
    <property type="entry name" value="REVERSE TRANSCRIPTASE"/>
    <property type="match status" value="1"/>
</dbReference>
<dbReference type="OrthoDB" id="6272558at2759"/>
<name>A0A3P6T2V7_DIBLA</name>
<evidence type="ECO:0000313" key="2">
    <source>
        <dbReference type="Proteomes" id="UP000281553"/>
    </source>
</evidence>
<organism evidence="1 2">
    <name type="scientific">Dibothriocephalus latus</name>
    <name type="common">Fish tapeworm</name>
    <name type="synonym">Diphyllobothrium latum</name>
    <dbReference type="NCBI Taxonomy" id="60516"/>
    <lineage>
        <taxon>Eukaryota</taxon>
        <taxon>Metazoa</taxon>
        <taxon>Spiralia</taxon>
        <taxon>Lophotrochozoa</taxon>
        <taxon>Platyhelminthes</taxon>
        <taxon>Cestoda</taxon>
        <taxon>Eucestoda</taxon>
        <taxon>Diphyllobothriidea</taxon>
        <taxon>Diphyllobothriidae</taxon>
        <taxon>Dibothriocephalus</taxon>
    </lineage>
</organism>
<dbReference type="Proteomes" id="UP000281553">
    <property type="component" value="Unassembled WGS sequence"/>
</dbReference>
<dbReference type="AlphaFoldDB" id="A0A3P6T2V7"/>
<evidence type="ECO:0000313" key="1">
    <source>
        <dbReference type="EMBL" id="VDK74805.1"/>
    </source>
</evidence>
<accession>A0A3P6T2V7</accession>
<proteinExistence type="predicted"/>
<keyword evidence="2" id="KW-1185">Reference proteome</keyword>
<evidence type="ECO:0008006" key="3">
    <source>
        <dbReference type="Google" id="ProtNLM"/>
    </source>
</evidence>
<protein>
    <recommendedName>
        <fullName evidence="3">Reverse transcriptase domain-containing protein</fullName>
    </recommendedName>
</protein>
<gene>
    <name evidence="1" type="ORF">DILT_LOCUS2618</name>
</gene>